<evidence type="ECO:0000256" key="5">
    <source>
        <dbReference type="ARBA" id="ARBA00022764"/>
    </source>
</evidence>
<protein>
    <submittedName>
        <fullName evidence="11">Molecular chaperone</fullName>
    </submittedName>
</protein>
<keyword evidence="12" id="KW-1185">Reference proteome</keyword>
<dbReference type="GO" id="GO:0071555">
    <property type="term" value="P:cell wall organization"/>
    <property type="evidence" value="ECO:0007669"/>
    <property type="project" value="InterPro"/>
</dbReference>
<organism evidence="11 12">
    <name type="scientific">Pseudomonas cavernicola</name>
    <dbReference type="NCBI Taxonomy" id="2320866"/>
    <lineage>
        <taxon>Bacteria</taxon>
        <taxon>Pseudomonadati</taxon>
        <taxon>Pseudomonadota</taxon>
        <taxon>Gammaproteobacteria</taxon>
        <taxon>Pseudomonadales</taxon>
        <taxon>Pseudomonadaceae</taxon>
        <taxon>Pseudomonas</taxon>
    </lineage>
</organism>
<evidence type="ECO:0000256" key="8">
    <source>
        <dbReference type="RuleBase" id="RU003918"/>
    </source>
</evidence>
<dbReference type="Proteomes" id="UP000284021">
    <property type="component" value="Unassembled WGS sequence"/>
</dbReference>
<dbReference type="AlphaFoldDB" id="A0A418XPH0"/>
<keyword evidence="5" id="KW-0574">Periplasm</keyword>
<dbReference type="PRINTS" id="PR00969">
    <property type="entry name" value="CHAPERONPILI"/>
</dbReference>
<comment type="subcellular location">
    <subcellularLocation>
        <location evidence="1 8">Periplasm</location>
    </subcellularLocation>
</comment>
<evidence type="ECO:0000256" key="7">
    <source>
        <dbReference type="ARBA" id="ARBA00023319"/>
    </source>
</evidence>
<evidence type="ECO:0000313" key="12">
    <source>
        <dbReference type="Proteomes" id="UP000284021"/>
    </source>
</evidence>
<dbReference type="Gene3D" id="2.60.40.10">
    <property type="entry name" value="Immunoglobulins"/>
    <property type="match status" value="2"/>
</dbReference>
<dbReference type="InterPro" id="IPR036316">
    <property type="entry name" value="Pili_assmbl_chap_C_dom_sf"/>
</dbReference>
<dbReference type="GO" id="GO:0030288">
    <property type="term" value="C:outer membrane-bounded periplasmic space"/>
    <property type="evidence" value="ECO:0007669"/>
    <property type="project" value="InterPro"/>
</dbReference>
<dbReference type="InterPro" id="IPR013783">
    <property type="entry name" value="Ig-like_fold"/>
</dbReference>
<sequence length="220" mass="24186">MVVTGTRVIYPGDVREKTVQLSNEDDHPNVVQAWVDTNNPNSTPNDADAPFVVTPPMFRMEPKAGQSLRIVFTGQGLPQDRESVYYLNVLQIPPRNEAYKEQNQMLVLLRNRMKLFYRPSGIVGKPADVADQLRFSLAQGANGWHVNVDNPTGYYASFNGASVSVGGRELSLKADMVAPKSQGSWQLDKAGSLPAGAASVRAVLVNDYGAQIEIKQELKR</sequence>
<dbReference type="EMBL" id="QYUR01000002">
    <property type="protein sequence ID" value="RJG14348.1"/>
    <property type="molecule type" value="Genomic_DNA"/>
</dbReference>
<evidence type="ECO:0000259" key="10">
    <source>
        <dbReference type="Pfam" id="PF02753"/>
    </source>
</evidence>
<dbReference type="PANTHER" id="PTHR30251">
    <property type="entry name" value="PILUS ASSEMBLY CHAPERONE"/>
    <property type="match status" value="1"/>
</dbReference>
<evidence type="ECO:0000256" key="2">
    <source>
        <dbReference type="ARBA" id="ARBA00007399"/>
    </source>
</evidence>
<evidence type="ECO:0000256" key="1">
    <source>
        <dbReference type="ARBA" id="ARBA00004418"/>
    </source>
</evidence>
<evidence type="ECO:0000313" key="11">
    <source>
        <dbReference type="EMBL" id="RJG14348.1"/>
    </source>
</evidence>
<comment type="similarity">
    <text evidence="2 8">Belongs to the periplasmic pilus chaperone family.</text>
</comment>
<reference evidence="11 12" key="1">
    <citation type="submission" date="2018-09" db="EMBL/GenBank/DDBJ databases">
        <authorList>
            <person name="Zhu H."/>
        </authorList>
    </citation>
    <scope>NUCLEOTIDE SEQUENCE [LARGE SCALE GENOMIC DNA]</scope>
    <source>
        <strain evidence="11 12">K1S02-6</strain>
    </source>
</reference>
<keyword evidence="6 8" id="KW-0143">Chaperone</keyword>
<dbReference type="InterPro" id="IPR016147">
    <property type="entry name" value="Pili_assmbl_chaperone_N"/>
</dbReference>
<dbReference type="Pfam" id="PF02753">
    <property type="entry name" value="PapD_C"/>
    <property type="match status" value="1"/>
</dbReference>
<keyword evidence="4" id="KW-0732">Signal</keyword>
<evidence type="ECO:0000259" key="9">
    <source>
        <dbReference type="Pfam" id="PF00345"/>
    </source>
</evidence>
<keyword evidence="3" id="KW-1029">Fimbrium biogenesis</keyword>
<feature type="domain" description="Pili assembly chaperone N-terminal" evidence="9">
    <location>
        <begin position="1"/>
        <end position="122"/>
    </location>
</feature>
<evidence type="ECO:0000256" key="4">
    <source>
        <dbReference type="ARBA" id="ARBA00022729"/>
    </source>
</evidence>
<evidence type="ECO:0000256" key="3">
    <source>
        <dbReference type="ARBA" id="ARBA00022558"/>
    </source>
</evidence>
<gene>
    <name evidence="11" type="ORF">D3879_05805</name>
</gene>
<feature type="domain" description="Pili assembly chaperone C-terminal" evidence="10">
    <location>
        <begin position="148"/>
        <end position="212"/>
    </location>
</feature>
<keyword evidence="7" id="KW-0393">Immunoglobulin domain</keyword>
<proteinExistence type="inferred from homology"/>
<dbReference type="PANTHER" id="PTHR30251:SF2">
    <property type="entry name" value="FIMBRIAL CHAPERONE YADV-RELATED"/>
    <property type="match status" value="1"/>
</dbReference>
<evidence type="ECO:0000256" key="6">
    <source>
        <dbReference type="ARBA" id="ARBA00023186"/>
    </source>
</evidence>
<dbReference type="InterPro" id="IPR016148">
    <property type="entry name" value="Pili_assmbl_chaperone_C"/>
</dbReference>
<accession>A0A418XPH0</accession>
<comment type="caution">
    <text evidence="11">The sequence shown here is derived from an EMBL/GenBank/DDBJ whole genome shotgun (WGS) entry which is preliminary data.</text>
</comment>
<dbReference type="OrthoDB" id="9131059at2"/>
<dbReference type="SUPFAM" id="SSF49584">
    <property type="entry name" value="Periplasmic chaperone C-domain"/>
    <property type="match status" value="1"/>
</dbReference>
<dbReference type="FunFam" id="2.60.40.10:FF:000458">
    <property type="entry name" value="Molecular chaperone FimC"/>
    <property type="match status" value="1"/>
</dbReference>
<dbReference type="InterPro" id="IPR018046">
    <property type="entry name" value="Pili_assmbl_chaperone_CS"/>
</dbReference>
<dbReference type="InterPro" id="IPR001829">
    <property type="entry name" value="Pili_assmbl_chaperone_bac"/>
</dbReference>
<dbReference type="InterPro" id="IPR050643">
    <property type="entry name" value="Periplasmic_pilus_chap"/>
</dbReference>
<dbReference type="SUPFAM" id="SSF49354">
    <property type="entry name" value="PapD-like"/>
    <property type="match status" value="1"/>
</dbReference>
<dbReference type="Pfam" id="PF00345">
    <property type="entry name" value="PapD_N"/>
    <property type="match status" value="1"/>
</dbReference>
<name>A0A418XPH0_9PSED</name>
<dbReference type="InterPro" id="IPR008962">
    <property type="entry name" value="PapD-like_sf"/>
</dbReference>
<dbReference type="PROSITE" id="PS00635">
    <property type="entry name" value="PILI_CHAPERONE"/>
    <property type="match status" value="1"/>
</dbReference>